<proteinExistence type="predicted"/>
<sequence>MRYQDVVIERLRQGLASVDHAIAQTFVDECSPPASSLYEFSDRVNRHFAGLLQTCGVKPQPRDFEVPEDNDAIPYWIEDLENRVHPVLKSTRGKKDGTESTAA</sequence>
<evidence type="ECO:0000313" key="1">
    <source>
        <dbReference type="EMBL" id="EBS0563221.1"/>
    </source>
</evidence>
<protein>
    <submittedName>
        <fullName evidence="1">Uncharacterized protein</fullName>
    </submittedName>
</protein>
<dbReference type="AlphaFoldDB" id="A0A5U8XTG9"/>
<comment type="caution">
    <text evidence="1">The sequence shown here is derived from an EMBL/GenBank/DDBJ whole genome shotgun (WGS) entry which is preliminary data.</text>
</comment>
<name>A0A5U8XTG9_SALMU</name>
<gene>
    <name evidence="1" type="ORF">DTU56_08840</name>
</gene>
<reference evidence="1" key="1">
    <citation type="submission" date="2018-07" db="EMBL/GenBank/DDBJ databases">
        <authorList>
            <person name="Ashton P.M."/>
            <person name="Dallman T."/>
            <person name="Nair S."/>
            <person name="De Pinna E."/>
            <person name="Peters T."/>
            <person name="Grant K."/>
        </authorList>
    </citation>
    <scope>NUCLEOTIDE SEQUENCE</scope>
    <source>
        <strain evidence="1">142535</strain>
    </source>
</reference>
<dbReference type="EMBL" id="AAGUDP010000006">
    <property type="protein sequence ID" value="EBS0563221.1"/>
    <property type="molecule type" value="Genomic_DNA"/>
</dbReference>
<accession>A0A5U8XTG9</accession>
<organism evidence="1">
    <name type="scientific">Salmonella muenchen</name>
    <dbReference type="NCBI Taxonomy" id="596"/>
    <lineage>
        <taxon>Bacteria</taxon>
        <taxon>Pseudomonadati</taxon>
        <taxon>Pseudomonadota</taxon>
        <taxon>Gammaproteobacteria</taxon>
        <taxon>Enterobacterales</taxon>
        <taxon>Enterobacteriaceae</taxon>
        <taxon>Salmonella</taxon>
    </lineage>
</organism>